<dbReference type="Pfam" id="PF12724">
    <property type="entry name" value="Flavodoxin_5"/>
    <property type="match status" value="1"/>
</dbReference>
<evidence type="ECO:0000259" key="1">
    <source>
        <dbReference type="PROSITE" id="PS50902"/>
    </source>
</evidence>
<dbReference type="PANTHER" id="PTHR38030">
    <property type="entry name" value="PROTOPORPHYRINOGEN IX DEHYDROGENASE [MENAQUINONE]"/>
    <property type="match status" value="1"/>
</dbReference>
<organism evidence="2 3">
    <name type="scientific">Natronorubrum thiooxidans</name>
    <dbReference type="NCBI Taxonomy" id="308853"/>
    <lineage>
        <taxon>Archaea</taxon>
        <taxon>Methanobacteriati</taxon>
        <taxon>Methanobacteriota</taxon>
        <taxon>Stenosarchaea group</taxon>
        <taxon>Halobacteria</taxon>
        <taxon>Halobacteriales</taxon>
        <taxon>Natrialbaceae</taxon>
        <taxon>Natronorubrum</taxon>
    </lineage>
</organism>
<feature type="domain" description="Flavodoxin-like" evidence="1">
    <location>
        <begin position="4"/>
        <end position="169"/>
    </location>
</feature>
<dbReference type="Proteomes" id="UP000185936">
    <property type="component" value="Unassembled WGS sequence"/>
</dbReference>
<gene>
    <name evidence="2" type="ORF">SAMN05421752_101510</name>
</gene>
<evidence type="ECO:0000313" key="3">
    <source>
        <dbReference type="Proteomes" id="UP000185936"/>
    </source>
</evidence>
<dbReference type="PANTHER" id="PTHR38030:SF2">
    <property type="entry name" value="PROTOPORPHYRINOGEN IX DEHYDROGENASE [QUINONE]"/>
    <property type="match status" value="1"/>
</dbReference>
<keyword evidence="3" id="KW-1185">Reference proteome</keyword>
<sequence>MARVLVAFGSSEGQTATIAERIGDVLEAAGHDVVVVHAKHPPAELDPGTYEGVIVGASIHMGSHQSYVESFVDTHSEALNRLPSAFFSVSLTAAHDDPAERKPARDLLEDFLEETGWEPDATLLVAGALKYREYGLLKRFMMRRIARSEGGDTDTAQDYEYTDWDEIEAFAEEFTTLLPDASEPDPR</sequence>
<dbReference type="InterPro" id="IPR029039">
    <property type="entry name" value="Flavoprotein-like_sf"/>
</dbReference>
<dbReference type="InterPro" id="IPR026816">
    <property type="entry name" value="Flavodoxin_dom"/>
</dbReference>
<dbReference type="GO" id="GO:0070819">
    <property type="term" value="F:menaquinone-dependent protoporphyrinogen oxidase activity"/>
    <property type="evidence" value="ECO:0007669"/>
    <property type="project" value="TreeGrafter"/>
</dbReference>
<evidence type="ECO:0000313" key="2">
    <source>
        <dbReference type="EMBL" id="SIR65776.1"/>
    </source>
</evidence>
<name>A0A1N7CQ84_9EURY</name>
<dbReference type="GO" id="GO:0010181">
    <property type="term" value="F:FMN binding"/>
    <property type="evidence" value="ECO:0007669"/>
    <property type="project" value="InterPro"/>
</dbReference>
<dbReference type="Gene3D" id="3.40.50.360">
    <property type="match status" value="1"/>
</dbReference>
<reference evidence="3" key="1">
    <citation type="submission" date="2017-01" db="EMBL/GenBank/DDBJ databases">
        <authorList>
            <person name="Varghese N."/>
            <person name="Submissions S."/>
        </authorList>
    </citation>
    <scope>NUCLEOTIDE SEQUENCE [LARGE SCALE GENOMIC DNA]</scope>
    <source>
        <strain evidence="3">type strain: HArc-</strain>
    </source>
</reference>
<dbReference type="InterPro" id="IPR052200">
    <property type="entry name" value="Protoporphyrinogen_IX_DH"/>
</dbReference>
<dbReference type="GO" id="GO:0006783">
    <property type="term" value="P:heme biosynthetic process"/>
    <property type="evidence" value="ECO:0007669"/>
    <property type="project" value="TreeGrafter"/>
</dbReference>
<dbReference type="SUPFAM" id="SSF52218">
    <property type="entry name" value="Flavoproteins"/>
    <property type="match status" value="1"/>
</dbReference>
<dbReference type="InterPro" id="IPR008254">
    <property type="entry name" value="Flavodoxin/NO_synth"/>
</dbReference>
<proteinExistence type="predicted"/>
<dbReference type="OrthoDB" id="103611at2157"/>
<dbReference type="AlphaFoldDB" id="A0A1N7CQ84"/>
<dbReference type="PROSITE" id="PS50902">
    <property type="entry name" value="FLAVODOXIN_LIKE"/>
    <property type="match status" value="1"/>
</dbReference>
<protein>
    <submittedName>
        <fullName evidence="2">Menaquinone-dependent protoporphyrinogen oxidase</fullName>
    </submittedName>
</protein>
<accession>A0A1N7CQ84</accession>
<dbReference type="RefSeq" id="WP_076607589.1">
    <property type="nucleotide sequence ID" value="NZ_FTNR01000001.1"/>
</dbReference>
<dbReference type="EMBL" id="FTNR01000001">
    <property type="protein sequence ID" value="SIR65776.1"/>
    <property type="molecule type" value="Genomic_DNA"/>
</dbReference>
<dbReference type="STRING" id="308853.SAMN05421752_101510"/>